<dbReference type="InterPro" id="IPR025629">
    <property type="entry name" value="DUF4287"/>
</dbReference>
<dbReference type="STRING" id="1127673.GLIP_1017"/>
<evidence type="ECO:0000313" key="2">
    <source>
        <dbReference type="EMBL" id="GAC13659.1"/>
    </source>
</evidence>
<name>K6WYY1_9ALTE</name>
<comment type="caution">
    <text evidence="2">The sequence shown here is derived from an EMBL/GenBank/DDBJ whole genome shotgun (WGS) entry which is preliminary data.</text>
</comment>
<dbReference type="AlphaFoldDB" id="K6WYY1"/>
<protein>
    <recommendedName>
        <fullName evidence="1">DUF5655 domain-containing protein</fullName>
    </recommendedName>
</protein>
<evidence type="ECO:0000313" key="3">
    <source>
        <dbReference type="Proteomes" id="UP000006334"/>
    </source>
</evidence>
<accession>K6WYY1</accession>
<dbReference type="Pfam" id="PF14117">
    <property type="entry name" value="DUF4287"/>
    <property type="match status" value="1"/>
</dbReference>
<sequence>MEENLKEKTGKTLAEWKTLLAAQPFEKHGEYMSFLKGEHGITHGFANFITLKFREADAGSVDADDLVENQYKGKEALKPIYTLLDEKIKNLGADVEVAPKKAAVSYRVKRQFALVQPSTKTRIDLGLKLNDTPHEGRLETSGPFGSMCSHRVQLTDASQVDEQVLDWIKMAYEQAK</sequence>
<proteinExistence type="predicted"/>
<dbReference type="Proteomes" id="UP000006334">
    <property type="component" value="Unassembled WGS sequence"/>
</dbReference>
<dbReference type="Pfam" id="PF18899">
    <property type="entry name" value="DUF5655"/>
    <property type="match status" value="1"/>
</dbReference>
<dbReference type="EMBL" id="BAEN01000022">
    <property type="protein sequence ID" value="GAC13659.1"/>
    <property type="molecule type" value="Genomic_DNA"/>
</dbReference>
<dbReference type="RefSeq" id="WP_008843476.1">
    <property type="nucleotide sequence ID" value="NZ_BAEN01000022.1"/>
</dbReference>
<dbReference type="InterPro" id="IPR043714">
    <property type="entry name" value="DUF5655"/>
</dbReference>
<keyword evidence="3" id="KW-1185">Reference proteome</keyword>
<reference evidence="2 3" key="1">
    <citation type="journal article" date="2017" name="Antonie Van Leeuwenhoek">
        <title>Rhizobium rhizosphaerae sp. nov., a novel species isolated from rice rhizosphere.</title>
        <authorList>
            <person name="Zhao J.J."/>
            <person name="Zhang J."/>
            <person name="Zhang R.J."/>
            <person name="Zhang C.W."/>
            <person name="Yin H.Q."/>
            <person name="Zhang X.X."/>
        </authorList>
    </citation>
    <scope>NUCLEOTIDE SEQUENCE [LARGE SCALE GENOMIC DNA]</scope>
    <source>
        <strain evidence="2 3">E3</strain>
    </source>
</reference>
<organism evidence="2 3">
    <name type="scientific">Aliiglaciecola lipolytica E3</name>
    <dbReference type="NCBI Taxonomy" id="1127673"/>
    <lineage>
        <taxon>Bacteria</taxon>
        <taxon>Pseudomonadati</taxon>
        <taxon>Pseudomonadota</taxon>
        <taxon>Gammaproteobacteria</taxon>
        <taxon>Alteromonadales</taxon>
        <taxon>Alteromonadaceae</taxon>
        <taxon>Aliiglaciecola</taxon>
    </lineage>
</organism>
<evidence type="ECO:0000259" key="1">
    <source>
        <dbReference type="Pfam" id="PF18899"/>
    </source>
</evidence>
<feature type="domain" description="DUF5655" evidence="1">
    <location>
        <begin position="67"/>
        <end position="174"/>
    </location>
</feature>
<gene>
    <name evidence="2" type="ORF">GLIP_1017</name>
</gene>
<dbReference type="eggNOG" id="ENOG50307IZ">
    <property type="taxonomic scope" value="Bacteria"/>
</dbReference>
<dbReference type="OrthoDB" id="9809825at2"/>